<evidence type="ECO:0000256" key="3">
    <source>
        <dbReference type="ARBA" id="ARBA00022679"/>
    </source>
</evidence>
<dbReference type="SUPFAM" id="SSF53335">
    <property type="entry name" value="S-adenosyl-L-methionine-dependent methyltransferases"/>
    <property type="match status" value="1"/>
</dbReference>
<dbReference type="PANTHER" id="PTHR43667:SF2">
    <property type="entry name" value="FATTY ACID C-METHYL TRANSFERASE"/>
    <property type="match status" value="1"/>
</dbReference>
<evidence type="ECO:0000256" key="2">
    <source>
        <dbReference type="ARBA" id="ARBA00022603"/>
    </source>
</evidence>
<evidence type="ECO:0000256" key="4">
    <source>
        <dbReference type="ARBA" id="ARBA00022691"/>
    </source>
</evidence>
<dbReference type="InterPro" id="IPR029063">
    <property type="entry name" value="SAM-dependent_MTases_sf"/>
</dbReference>
<dbReference type="STRING" id="2282107.A0A286UPQ4"/>
<gene>
    <name evidence="6" type="ORF">PNOK_0153300</name>
</gene>
<dbReference type="Gene3D" id="3.40.50.150">
    <property type="entry name" value="Vaccinia Virus protein VP39"/>
    <property type="match status" value="1"/>
</dbReference>
<keyword evidence="2" id="KW-0489">Methyltransferase</keyword>
<dbReference type="GO" id="GO:0008610">
    <property type="term" value="P:lipid biosynthetic process"/>
    <property type="evidence" value="ECO:0007669"/>
    <property type="project" value="InterPro"/>
</dbReference>
<dbReference type="InterPro" id="IPR003333">
    <property type="entry name" value="CMAS"/>
</dbReference>
<accession>A0A286UPQ4</accession>
<keyword evidence="5" id="KW-0443">Lipid metabolism</keyword>
<dbReference type="GO" id="GO:0032259">
    <property type="term" value="P:methylation"/>
    <property type="evidence" value="ECO:0007669"/>
    <property type="project" value="UniProtKB-KW"/>
</dbReference>
<name>A0A286UPQ4_9AGAM</name>
<dbReference type="AlphaFoldDB" id="A0A286UPQ4"/>
<keyword evidence="4" id="KW-0949">S-adenosyl-L-methionine</keyword>
<evidence type="ECO:0000256" key="5">
    <source>
        <dbReference type="ARBA" id="ARBA00023098"/>
    </source>
</evidence>
<evidence type="ECO:0000313" key="6">
    <source>
        <dbReference type="EMBL" id="PAV21576.1"/>
    </source>
</evidence>
<dbReference type="CDD" id="cd02440">
    <property type="entry name" value="AdoMet_MTases"/>
    <property type="match status" value="1"/>
</dbReference>
<comment type="caution">
    <text evidence="6">The sequence shown here is derived from an EMBL/GenBank/DDBJ whole genome shotgun (WGS) entry which is preliminary data.</text>
</comment>
<comment type="similarity">
    <text evidence="1">Belongs to the CFA/CMAS family.</text>
</comment>
<organism evidence="6 7">
    <name type="scientific">Pyrrhoderma noxium</name>
    <dbReference type="NCBI Taxonomy" id="2282107"/>
    <lineage>
        <taxon>Eukaryota</taxon>
        <taxon>Fungi</taxon>
        <taxon>Dikarya</taxon>
        <taxon>Basidiomycota</taxon>
        <taxon>Agaricomycotina</taxon>
        <taxon>Agaricomycetes</taxon>
        <taxon>Hymenochaetales</taxon>
        <taxon>Hymenochaetaceae</taxon>
        <taxon>Pyrrhoderma</taxon>
    </lineage>
</organism>
<sequence>MSKSHQTFNQMGHVFLSCIVACLNGEADDKSGQRLLDTPSRHPHSFMGVLDSTWHNLSESIFKIAKKPIAKLAEAAVLSVLQQIEEGELVIVTQTSRYSLPSHEETKMKSQRPHLRSEIRVLDDVFWIRLCTMGDLGFAEAYMYGEIECNDLVSTFLIFLQNQKCLQGLDSSLSRLFSFPQKLFASRFVNNLSNSQSNISAHYDITNGLFSGFLSKDMTYSCAIFNDIDGDLIWSGTPITDNSENLKLEEHSDCDSLAPVITPTLERLYEGEIDELHQAQMQKLDHIIHQARIANGHRVLEIGSGWGSMAIRIAQKFPDTTIDTITLSVHQQSLARARIDAAGKDIAGRINIHLLDYRLMPDEWEGKFDRIVSVEMVEAVGWEFYEEYFRVIDWALKPGSGAGVVSSSTLPEARFERYINEVDFIKKWGSCGRLIVDSVSNIGPHYPRTLREWRKRFLTNFENIVEPALCAEHPEIISSERGHYEVEVFKRKWIYYFCYCEVGFATRHLGDHIITFSREGDESFACLLRG</sequence>
<keyword evidence="7" id="KW-1185">Reference proteome</keyword>
<dbReference type="PIRSF" id="PIRSF003085">
    <property type="entry name" value="CMAS"/>
    <property type="match status" value="1"/>
</dbReference>
<protein>
    <submittedName>
        <fullName evidence="6">Cyclopropane-fatty-acyl-phospholipid synthase</fullName>
    </submittedName>
</protein>
<evidence type="ECO:0000256" key="1">
    <source>
        <dbReference type="ARBA" id="ARBA00010815"/>
    </source>
</evidence>
<dbReference type="OrthoDB" id="8300214at2759"/>
<evidence type="ECO:0000313" key="7">
    <source>
        <dbReference type="Proteomes" id="UP000217199"/>
    </source>
</evidence>
<dbReference type="EMBL" id="NBII01000002">
    <property type="protein sequence ID" value="PAV21576.1"/>
    <property type="molecule type" value="Genomic_DNA"/>
</dbReference>
<dbReference type="Pfam" id="PF02353">
    <property type="entry name" value="CMAS"/>
    <property type="match status" value="2"/>
</dbReference>
<dbReference type="Proteomes" id="UP000217199">
    <property type="component" value="Unassembled WGS sequence"/>
</dbReference>
<reference evidence="6 7" key="1">
    <citation type="journal article" date="2017" name="Mol. Ecol.">
        <title>Comparative and population genomic landscape of Phellinus noxius: A hypervariable fungus causing root rot in trees.</title>
        <authorList>
            <person name="Chung C.L."/>
            <person name="Lee T.J."/>
            <person name="Akiba M."/>
            <person name="Lee H.H."/>
            <person name="Kuo T.H."/>
            <person name="Liu D."/>
            <person name="Ke H.M."/>
            <person name="Yokoi T."/>
            <person name="Roa M.B."/>
            <person name="Lu M.J."/>
            <person name="Chang Y.Y."/>
            <person name="Ann P.J."/>
            <person name="Tsai J.N."/>
            <person name="Chen C.Y."/>
            <person name="Tzean S.S."/>
            <person name="Ota Y."/>
            <person name="Hattori T."/>
            <person name="Sahashi N."/>
            <person name="Liou R.F."/>
            <person name="Kikuchi T."/>
            <person name="Tsai I.J."/>
        </authorList>
    </citation>
    <scope>NUCLEOTIDE SEQUENCE [LARGE SCALE GENOMIC DNA]</scope>
    <source>
        <strain evidence="6 7">FFPRI411160</strain>
    </source>
</reference>
<dbReference type="GO" id="GO:0008168">
    <property type="term" value="F:methyltransferase activity"/>
    <property type="evidence" value="ECO:0007669"/>
    <property type="project" value="UniProtKB-KW"/>
</dbReference>
<dbReference type="PANTHER" id="PTHR43667">
    <property type="entry name" value="CYCLOPROPANE-FATTY-ACYL-PHOSPHOLIPID SYNTHASE"/>
    <property type="match status" value="1"/>
</dbReference>
<proteinExistence type="inferred from homology"/>
<keyword evidence="3" id="KW-0808">Transferase</keyword>
<dbReference type="InterPro" id="IPR050723">
    <property type="entry name" value="CFA/CMAS"/>
</dbReference>
<dbReference type="InParanoid" id="A0A286UPQ4"/>
<dbReference type="PROSITE" id="PS51257">
    <property type="entry name" value="PROKAR_LIPOPROTEIN"/>
    <property type="match status" value="1"/>
</dbReference>